<feature type="compositionally biased region" description="Polar residues" evidence="6">
    <location>
        <begin position="1668"/>
        <end position="1677"/>
    </location>
</feature>
<dbReference type="CDD" id="cd18791">
    <property type="entry name" value="SF2_C_RHA"/>
    <property type="match status" value="1"/>
</dbReference>
<dbReference type="Gene3D" id="3.40.50.300">
    <property type="entry name" value="P-loop containing nucleotide triphosphate hydrolases"/>
    <property type="match status" value="2"/>
</dbReference>
<dbReference type="PROSITE" id="PS51192">
    <property type="entry name" value="HELICASE_ATP_BIND_1"/>
    <property type="match status" value="1"/>
</dbReference>
<dbReference type="GO" id="GO:0004386">
    <property type="term" value="F:helicase activity"/>
    <property type="evidence" value="ECO:0007669"/>
    <property type="project" value="UniProtKB-KW"/>
</dbReference>
<dbReference type="GO" id="GO:0008186">
    <property type="term" value="F:ATP-dependent activity, acting on RNA"/>
    <property type="evidence" value="ECO:0007669"/>
    <property type="project" value="UniProtKB-ARBA"/>
</dbReference>
<feature type="compositionally biased region" description="Low complexity" evidence="6">
    <location>
        <begin position="1435"/>
        <end position="1488"/>
    </location>
</feature>
<dbReference type="InterPro" id="IPR014001">
    <property type="entry name" value="Helicase_ATP-bd"/>
</dbReference>
<dbReference type="STRING" id="1245528.M3JRM7"/>
<dbReference type="InterPro" id="IPR006575">
    <property type="entry name" value="RWD_dom"/>
</dbReference>
<feature type="region of interest" description="Disordered" evidence="6">
    <location>
        <begin position="1325"/>
        <end position="1350"/>
    </location>
</feature>
<feature type="compositionally biased region" description="Polar residues" evidence="6">
    <location>
        <begin position="1508"/>
        <end position="1518"/>
    </location>
</feature>
<dbReference type="InterPro" id="IPR016135">
    <property type="entry name" value="UBQ-conjugating_enzyme/RWD"/>
</dbReference>
<evidence type="ECO:0000256" key="4">
    <source>
        <dbReference type="ARBA" id="ARBA00022840"/>
    </source>
</evidence>
<dbReference type="SUPFAM" id="SSF54495">
    <property type="entry name" value="UBC-like"/>
    <property type="match status" value="1"/>
</dbReference>
<dbReference type="PANTHER" id="PTHR18934:SF267">
    <property type="entry name" value="ATP-DEPENDENT RNA HELICASE YLR419W-RELATED"/>
    <property type="match status" value="1"/>
</dbReference>
<dbReference type="CDD" id="cd17917">
    <property type="entry name" value="DEXHc_RHA-like"/>
    <property type="match status" value="1"/>
</dbReference>
<reference evidence="10 11" key="1">
    <citation type="submission" date="2013-02" db="EMBL/GenBank/DDBJ databases">
        <title>Genome sequence of Candida maltosa Xu316, a potential industrial strain for xylitol and ethanol production.</title>
        <authorList>
            <person name="Yu J."/>
            <person name="Wang Q."/>
            <person name="Geng X."/>
            <person name="Bao W."/>
            <person name="He P."/>
            <person name="Cai J."/>
        </authorList>
    </citation>
    <scope>NUCLEOTIDE SEQUENCE [LARGE SCALE GENOMIC DNA]</scope>
    <source>
        <strain evidence="11">Xu316</strain>
    </source>
</reference>
<dbReference type="InterPro" id="IPR056328">
    <property type="entry name" value="DSRM_DHX29"/>
</dbReference>
<dbReference type="CDD" id="cd23827">
    <property type="entry name" value="RWD_YLR419W-like"/>
    <property type="match status" value="1"/>
</dbReference>
<dbReference type="GO" id="GO:0003723">
    <property type="term" value="F:RNA binding"/>
    <property type="evidence" value="ECO:0007669"/>
    <property type="project" value="TreeGrafter"/>
</dbReference>
<dbReference type="Pfam" id="PF24385">
    <property type="entry name" value="DSRM_DHX29"/>
    <property type="match status" value="1"/>
</dbReference>
<dbReference type="OrthoDB" id="5600252at2759"/>
<dbReference type="eggNOG" id="KOG0920">
    <property type="taxonomic scope" value="Eukaryota"/>
</dbReference>
<evidence type="ECO:0000256" key="2">
    <source>
        <dbReference type="ARBA" id="ARBA00022801"/>
    </source>
</evidence>
<feature type="domain" description="Helicase C-terminal" evidence="9">
    <location>
        <begin position="799"/>
        <end position="945"/>
    </location>
</feature>
<dbReference type="Pfam" id="PF00271">
    <property type="entry name" value="Helicase_C"/>
    <property type="match status" value="1"/>
</dbReference>
<dbReference type="Proteomes" id="UP000011777">
    <property type="component" value="Unassembled WGS sequence"/>
</dbReference>
<dbReference type="Pfam" id="PF05773">
    <property type="entry name" value="RWD"/>
    <property type="match status" value="1"/>
</dbReference>
<keyword evidence="1" id="KW-0547">Nucleotide-binding</keyword>
<evidence type="ECO:0000313" key="11">
    <source>
        <dbReference type="Proteomes" id="UP000011777"/>
    </source>
</evidence>
<name>M3JRM7_CANMX</name>
<dbReference type="GO" id="GO:0016787">
    <property type="term" value="F:hydrolase activity"/>
    <property type="evidence" value="ECO:0007669"/>
    <property type="project" value="UniProtKB-KW"/>
</dbReference>
<dbReference type="Gene3D" id="1.20.120.1080">
    <property type="match status" value="1"/>
</dbReference>
<dbReference type="PROSITE" id="PS50908">
    <property type="entry name" value="RWD"/>
    <property type="match status" value="1"/>
</dbReference>
<evidence type="ECO:0000313" key="10">
    <source>
        <dbReference type="EMBL" id="EMG45440.1"/>
    </source>
</evidence>
<feature type="region of interest" description="Disordered" evidence="6">
    <location>
        <begin position="1589"/>
        <end position="1711"/>
    </location>
</feature>
<feature type="non-terminal residue" evidence="10">
    <location>
        <position position="1"/>
    </location>
</feature>
<keyword evidence="5" id="KW-0175">Coiled coil</keyword>
<dbReference type="Pfam" id="PF07717">
    <property type="entry name" value="OB_NTP_bind"/>
    <property type="match status" value="1"/>
</dbReference>
<proteinExistence type="predicted"/>
<feature type="compositionally biased region" description="Polar residues" evidence="6">
    <location>
        <begin position="1589"/>
        <end position="1609"/>
    </location>
</feature>
<dbReference type="FunFam" id="3.40.50.300:FF:001760">
    <property type="entry name" value="ATP-dependent RNA helicase"/>
    <property type="match status" value="1"/>
</dbReference>
<dbReference type="Pfam" id="PF21010">
    <property type="entry name" value="HA2_C"/>
    <property type="match status" value="1"/>
</dbReference>
<feature type="region of interest" description="Disordered" evidence="6">
    <location>
        <begin position="1"/>
        <end position="45"/>
    </location>
</feature>
<dbReference type="Gene3D" id="3.10.110.10">
    <property type="entry name" value="Ubiquitin Conjugating Enzyme"/>
    <property type="match status" value="1"/>
</dbReference>
<accession>M3JRM7</accession>
<feature type="compositionally biased region" description="Polar residues" evidence="6">
    <location>
        <begin position="1325"/>
        <end position="1338"/>
    </location>
</feature>
<gene>
    <name evidence="10" type="ORF">G210_4377</name>
</gene>
<evidence type="ECO:0000256" key="6">
    <source>
        <dbReference type="SAM" id="MobiDB-lite"/>
    </source>
</evidence>
<dbReference type="EMBL" id="AOGT01002464">
    <property type="protein sequence ID" value="EMG45440.1"/>
    <property type="molecule type" value="Genomic_DNA"/>
</dbReference>
<keyword evidence="3 10" id="KW-0347">Helicase</keyword>
<dbReference type="SMART" id="SM00487">
    <property type="entry name" value="DEXDc"/>
    <property type="match status" value="1"/>
</dbReference>
<dbReference type="PANTHER" id="PTHR18934">
    <property type="entry name" value="ATP-DEPENDENT RNA HELICASE"/>
    <property type="match status" value="1"/>
</dbReference>
<dbReference type="GO" id="GO:0005524">
    <property type="term" value="F:ATP binding"/>
    <property type="evidence" value="ECO:0007669"/>
    <property type="project" value="UniProtKB-KW"/>
</dbReference>
<organism evidence="10 11">
    <name type="scientific">Candida maltosa (strain Xu316)</name>
    <name type="common">Yeast</name>
    <dbReference type="NCBI Taxonomy" id="1245528"/>
    <lineage>
        <taxon>Eukaryota</taxon>
        <taxon>Fungi</taxon>
        <taxon>Dikarya</taxon>
        <taxon>Ascomycota</taxon>
        <taxon>Saccharomycotina</taxon>
        <taxon>Pichiomycetes</taxon>
        <taxon>Debaryomycetaceae</taxon>
        <taxon>Candida/Lodderomyces clade</taxon>
        <taxon>Candida</taxon>
    </lineage>
</organism>
<feature type="region of interest" description="Disordered" evidence="6">
    <location>
        <begin position="1396"/>
        <end position="1519"/>
    </location>
</feature>
<evidence type="ECO:0000256" key="5">
    <source>
        <dbReference type="SAM" id="Coils"/>
    </source>
</evidence>
<feature type="compositionally biased region" description="Pro residues" evidence="6">
    <location>
        <begin position="1489"/>
        <end position="1499"/>
    </location>
</feature>
<dbReference type="SUPFAM" id="SSF52540">
    <property type="entry name" value="P-loop containing nucleoside triphosphate hydrolases"/>
    <property type="match status" value="1"/>
</dbReference>
<dbReference type="HOGENOM" id="CLU_001832_4_0_1"/>
<feature type="domain" description="RWD" evidence="7">
    <location>
        <begin position="404"/>
        <end position="499"/>
    </location>
</feature>
<keyword evidence="2" id="KW-0378">Hydrolase</keyword>
<feature type="compositionally biased region" description="Low complexity" evidence="6">
    <location>
        <begin position="1636"/>
        <end position="1667"/>
    </location>
</feature>
<evidence type="ECO:0000256" key="1">
    <source>
        <dbReference type="ARBA" id="ARBA00022741"/>
    </source>
</evidence>
<dbReference type="PROSITE" id="PS51194">
    <property type="entry name" value="HELICASE_CTER"/>
    <property type="match status" value="1"/>
</dbReference>
<dbReference type="PROSITE" id="PS00690">
    <property type="entry name" value="DEAH_ATP_HELICASE"/>
    <property type="match status" value="1"/>
</dbReference>
<dbReference type="InterPro" id="IPR027417">
    <property type="entry name" value="P-loop_NTPase"/>
</dbReference>
<keyword evidence="11" id="KW-1185">Reference proteome</keyword>
<dbReference type="InterPro" id="IPR002464">
    <property type="entry name" value="DNA/RNA_helicase_DEAH_CS"/>
</dbReference>
<dbReference type="InterPro" id="IPR007502">
    <property type="entry name" value="Helicase-assoc_dom"/>
</dbReference>
<dbReference type="SMART" id="SM00490">
    <property type="entry name" value="HELICc"/>
    <property type="match status" value="1"/>
</dbReference>
<evidence type="ECO:0000259" key="8">
    <source>
        <dbReference type="PROSITE" id="PS51192"/>
    </source>
</evidence>
<dbReference type="OMA" id="LFRVCNM"/>
<dbReference type="SMART" id="SM00847">
    <property type="entry name" value="HA2"/>
    <property type="match status" value="1"/>
</dbReference>
<dbReference type="GO" id="GO:1990904">
    <property type="term" value="C:ribonucleoprotein complex"/>
    <property type="evidence" value="ECO:0007669"/>
    <property type="project" value="UniProtKB-ARBA"/>
</dbReference>
<sequence>MAKKGKPSKEPPQPVDSSSSSKSKKKKDSTPTPTPETPAKPQRGLAIGENFGWTGKLPVTLLNEHCQKQKWGKCQYDMSKKSNGFVGIVTLTWENPKTKELISIKYYPDYEPKATTNEARHMVATYVLHRINYIKNMKMLLPIIFRDYWTKLEEDRVKILKENKEAHDRKYNVNPFTVYLQQREFEEKREKERKIKEQNELKVKKPTISLGTSTTKLPSSSTKRPIQIDPETRKFPRKVWENAPFVDIPSDIRSSIEHSIRNHIDWVNTDHDLLIDNEQTAKTATEKLTALGFRETHIQESFNYCAKFSDALEWLLFHIPEDDLPQMFIKTDKDSKVQLKISQNLEWEYSLKRMANSGFDEDEILEVYKANNNDEHKTCVELTKQLGPELEFSQEPDSQDIWNQEIEGLEMTGIPVKEEKNVAVVNLEHDFLNVKIFKSDNYPNEFPGIHIVVSKTGYTLANYIKLSIIRELLNYLQDFVGECMIFNIVEWLNENVTKIINNPGSLMVTEKVAKKVVTNKSQVKTKSDRVSFITQQDIENVKQSYNSRKASEEYRDMLSERAKLPAYAKQKALVEAITSNRVTLITGETGSGKSTQVVQFIMDDLYAKGDFSTKIICTQPRRLSAVSLADRISKERVDQVGGETGYIIRGENKTGKNTRITFATTGVLLRMLQSSAKNGVLKDIGYILIDEVHERSVDADFLLILLKKMMKSLPKLKIVLLSATISLETFTNFFSKPLQPLHIEGRTFPIEDHYLDTILTETDYKLQNSDGEFIQPSADSHFFKSGNINYELIAKVADFIDKKLTKESNYGSILIFLPGVLEISNTIKQINKLGDRFVALPLHSGLTSMEQKQIFKTFGQNKRKVVVSTNVAETSITIPDCVAVIDTWCSQAEVRQRRGRAGRVTAGTCYHLYTKDVFDNMQKQPIPEIKRTRLENLYLVVKSMGISNPDEFLSSGLDAPDKSSLGKAKQFLHEIGALSDNVLTKLGNYISYLPTDPQSAKLLILGCIFGCLDICLTLSAIGSTGSPFINSFEQRDKLKQVQRKFSNGQGDFISMANAYDAYMNNKSKKFLTENYLSFTTIKDITSTRSQYLSLLTELGFVPRKHDESCNVNKNNWPLIRAIIAGAYYPQVARVQFPDPKFFKATSGAVQIDPDARQIKFWVKNNDQGELPASRVFIHPSSVLFNDKNSEFTVDDDFIAKVSNEDGSIDYEKARSMMDLTAQAPKSNSPPQLMKDSFVAYRSSHLTTKLYVRDMTPTNTLSVLLFGGDFSYDLNLQQGQTSPGIVIDNWLPCTTLMIFFFSQRISVFRSFFFSLPKTTILFFSNPQQSTMDSTPSSQGARMGTPTPEAELNPSKVKVLLQKLKDEMALAKASTNPEEQKKHYEIVEKIKRILFKYQKQHEARSQNNGSQNNTDEKTLSTTATPIGTPTPTPSQLQNQSSANEPESSQEPQPVSSSSSQPPSQQPSSLQPVAPTVTPVAQVQPQSQSQPAPAPAPTPPKPAIQAPAPQRPNTATQQQVTVEKYKNVRATLQGLLDKLKDLEGVKNDPSTTETRKKEIESQIGEIRNQMQKYHTAALYMRNKLVELGRLSANSTPVSQEKSSSGATTSPASNLIKAEDIKPNTKPQTLSVSASKAKKTTSPTANLSAVSTPGAATTTSTTTATHAKTPSISKVASTTKLNRPPITPSTTTVTKTAVDPNVTPANIPDNEGRVM</sequence>
<dbReference type="InterPro" id="IPR011545">
    <property type="entry name" value="DEAD/DEAH_box_helicase_dom"/>
</dbReference>
<keyword evidence="4" id="KW-0067">ATP-binding</keyword>
<feature type="compositionally biased region" description="Low complexity" evidence="6">
    <location>
        <begin position="1417"/>
        <end position="1427"/>
    </location>
</feature>
<comment type="caution">
    <text evidence="10">The sequence shown here is derived from an EMBL/GenBank/DDBJ whole genome shotgun (WGS) entry which is preliminary data.</text>
</comment>
<feature type="coiled-coil region" evidence="5">
    <location>
        <begin position="1519"/>
        <end position="1573"/>
    </location>
</feature>
<protein>
    <submittedName>
        <fullName evidence="10">ATP-dependent RNA helicase, putative</fullName>
    </submittedName>
</protein>
<dbReference type="Pfam" id="PF00270">
    <property type="entry name" value="DEAD"/>
    <property type="match status" value="1"/>
</dbReference>
<evidence type="ECO:0000256" key="3">
    <source>
        <dbReference type="ARBA" id="ARBA00022806"/>
    </source>
</evidence>
<evidence type="ECO:0000259" key="9">
    <source>
        <dbReference type="PROSITE" id="PS51194"/>
    </source>
</evidence>
<feature type="domain" description="Helicase ATP-binding" evidence="8">
    <location>
        <begin position="574"/>
        <end position="743"/>
    </location>
</feature>
<evidence type="ECO:0000259" key="7">
    <source>
        <dbReference type="PROSITE" id="PS50908"/>
    </source>
</evidence>
<dbReference type="InterPro" id="IPR011709">
    <property type="entry name" value="DEAD-box_helicase_OB_fold"/>
</dbReference>
<dbReference type="InterPro" id="IPR001650">
    <property type="entry name" value="Helicase_C-like"/>
</dbReference>